<sequence length="445" mass="48328">MFAVVLVLSAVAGAAIPGTASLPDDAVSPDVTINPVSDAYSVQQSTERPSGASVNNQTARNASIRVLGIPSAQVDRSSLVTRTVELGPALTLDDNETKMRIKTLAAIDRIESTEPQDRRQQLILQELTTIEQATISLRSRQQETLRAYGEGRIDSRTLLIRLAIIDMHARELEDRSDRIQEIIKSMPDFSKDSDVASLERKLDTFTGPVRQHAVAVLTGKAESTRFFVQTGTDSVVLSTIRKDTYVREVYRGDIRRPDSGIISDIEALNATVAAYPNISTLQYRQNGTNIVGTEKNNFLVRIKHKRGQLSAFVDSGSQKVFKEFQYRPLDTMETDSTQSAIKDGLKLTAHQTYAGGPVRFTLNDTETNEPVNALITVGLRSEDSVAVGKTGSDGSLWTMAPGQAYQVTAIKGNSVVLLTVEPGQPPFVNGNQTQTGNASAVPVPA</sequence>
<proteinExistence type="predicted"/>
<feature type="domain" description="DUF7094" evidence="2">
    <location>
        <begin position="226"/>
        <end position="333"/>
    </location>
</feature>
<dbReference type="Pfam" id="PF23375">
    <property type="entry name" value="DUF7094"/>
    <property type="match status" value="1"/>
</dbReference>
<dbReference type="Pfam" id="PF23379">
    <property type="entry name" value="DUF7096"/>
    <property type="match status" value="1"/>
</dbReference>
<dbReference type="InterPro" id="IPR055520">
    <property type="entry name" value="DUF7094"/>
</dbReference>
<organism evidence="4 5">
    <name type="scientific">Halogeometricum borinquense</name>
    <dbReference type="NCBI Taxonomy" id="60847"/>
    <lineage>
        <taxon>Archaea</taxon>
        <taxon>Methanobacteriati</taxon>
        <taxon>Methanobacteriota</taxon>
        <taxon>Stenosarchaea group</taxon>
        <taxon>Halobacteria</taxon>
        <taxon>Halobacteriales</taxon>
        <taxon>Haloferacaceae</taxon>
        <taxon>Halogeometricum</taxon>
    </lineage>
</organism>
<comment type="caution">
    <text evidence="4">The sequence shown here is derived from an EMBL/GenBank/DDBJ whole genome shotgun (WGS) entry which is preliminary data.</text>
</comment>
<dbReference type="InterPro" id="IPR056397">
    <property type="entry name" value="Fn3_arc"/>
</dbReference>
<dbReference type="Proteomes" id="UP000294028">
    <property type="component" value="Unassembled WGS sequence"/>
</dbReference>
<reference evidence="4 5" key="1">
    <citation type="submission" date="2018-12" db="EMBL/GenBank/DDBJ databases">
        <title>Genome analysis provides insights into bioremediation potentialities of Halogeometricum borinquense strain N11.</title>
        <authorList>
            <person name="Najjari A."/>
            <person name="Youssef N."/>
            <person name="Fhoula I."/>
            <person name="Ben Dhia O."/>
            <person name="Mahjoubi M."/>
            <person name="Ouzari H.I."/>
            <person name="Cherif A."/>
        </authorList>
    </citation>
    <scope>NUCLEOTIDE SEQUENCE [LARGE SCALE GENOMIC DNA]</scope>
    <source>
        <strain evidence="4 5">N11</strain>
    </source>
</reference>
<feature type="domain" description="DUF7096" evidence="3">
    <location>
        <begin position="2"/>
        <end position="222"/>
    </location>
</feature>
<accession>A0A482TP45</accession>
<evidence type="ECO:0000259" key="1">
    <source>
        <dbReference type="Pfam" id="PF23374"/>
    </source>
</evidence>
<dbReference type="InterPro" id="IPR055522">
    <property type="entry name" value="DUF7096"/>
</dbReference>
<evidence type="ECO:0000259" key="3">
    <source>
        <dbReference type="Pfam" id="PF23379"/>
    </source>
</evidence>
<gene>
    <name evidence="4" type="ORF">ELS19_15735</name>
</gene>
<evidence type="ECO:0000259" key="2">
    <source>
        <dbReference type="Pfam" id="PF23375"/>
    </source>
</evidence>
<dbReference type="AlphaFoldDB" id="A0A482TP45"/>
<protein>
    <submittedName>
        <fullName evidence="4">Uncharacterized protein</fullName>
    </submittedName>
</protein>
<evidence type="ECO:0000313" key="4">
    <source>
        <dbReference type="EMBL" id="RYJ15493.1"/>
    </source>
</evidence>
<feature type="domain" description="Fibronectin-III type-like" evidence="1">
    <location>
        <begin position="337"/>
        <end position="417"/>
    </location>
</feature>
<dbReference type="Pfam" id="PF23374">
    <property type="entry name" value="Fn3_arc"/>
    <property type="match status" value="1"/>
</dbReference>
<name>A0A482TP45_9EURY</name>
<evidence type="ECO:0000313" key="5">
    <source>
        <dbReference type="Proteomes" id="UP000294028"/>
    </source>
</evidence>
<dbReference type="EMBL" id="RZHH01000002">
    <property type="protein sequence ID" value="RYJ15493.1"/>
    <property type="molecule type" value="Genomic_DNA"/>
</dbReference>